<dbReference type="EMBL" id="JPKZ01022854">
    <property type="protein sequence ID" value="KHN70714.1"/>
    <property type="molecule type" value="Genomic_DNA"/>
</dbReference>
<reference evidence="1 2" key="1">
    <citation type="submission" date="2014-11" db="EMBL/GenBank/DDBJ databases">
        <title>Genetic blueprint of the zoonotic pathogen Toxocara canis.</title>
        <authorList>
            <person name="Zhu X.-Q."/>
            <person name="Korhonen P.K."/>
            <person name="Cai H."/>
            <person name="Young N.D."/>
            <person name="Nejsum P."/>
            <person name="von Samson-Himmelstjerna G."/>
            <person name="Boag P.R."/>
            <person name="Tan P."/>
            <person name="Li Q."/>
            <person name="Min J."/>
            <person name="Yang Y."/>
            <person name="Wang X."/>
            <person name="Fang X."/>
            <person name="Hall R.S."/>
            <person name="Hofmann A."/>
            <person name="Sternberg P.W."/>
            <person name="Jex A.R."/>
            <person name="Gasser R.B."/>
        </authorList>
    </citation>
    <scope>NUCLEOTIDE SEQUENCE [LARGE SCALE GENOMIC DNA]</scope>
    <source>
        <strain evidence="1">PN_DK_2014</strain>
    </source>
</reference>
<dbReference type="Proteomes" id="UP000031036">
    <property type="component" value="Unassembled WGS sequence"/>
</dbReference>
<dbReference type="AlphaFoldDB" id="A0A0B2UN55"/>
<organism evidence="1 2">
    <name type="scientific">Toxocara canis</name>
    <name type="common">Canine roundworm</name>
    <dbReference type="NCBI Taxonomy" id="6265"/>
    <lineage>
        <taxon>Eukaryota</taxon>
        <taxon>Metazoa</taxon>
        <taxon>Ecdysozoa</taxon>
        <taxon>Nematoda</taxon>
        <taxon>Chromadorea</taxon>
        <taxon>Rhabditida</taxon>
        <taxon>Spirurina</taxon>
        <taxon>Ascaridomorpha</taxon>
        <taxon>Ascaridoidea</taxon>
        <taxon>Toxocaridae</taxon>
        <taxon>Toxocara</taxon>
    </lineage>
</organism>
<sequence length="87" mass="9534">MNASLDTFSTYGIAVSSLLIGSSSTQVYTSTSYNKTKNLTSYDVKVLKDGDDLGDMNFFCTWMARKSQEPGVVGNGKWTCVKCLCPR</sequence>
<accession>A0A0B2UN55</accession>
<evidence type="ECO:0000313" key="1">
    <source>
        <dbReference type="EMBL" id="KHN70714.1"/>
    </source>
</evidence>
<keyword evidence="2" id="KW-1185">Reference proteome</keyword>
<protein>
    <submittedName>
        <fullName evidence="1">Uncharacterized protein</fullName>
    </submittedName>
</protein>
<evidence type="ECO:0000313" key="2">
    <source>
        <dbReference type="Proteomes" id="UP000031036"/>
    </source>
</evidence>
<proteinExistence type="predicted"/>
<name>A0A0B2UN55_TOXCA</name>
<gene>
    <name evidence="1" type="ORF">Tcan_10253</name>
</gene>
<comment type="caution">
    <text evidence="1">The sequence shown here is derived from an EMBL/GenBank/DDBJ whole genome shotgun (WGS) entry which is preliminary data.</text>
</comment>